<protein>
    <recommendedName>
        <fullName evidence="7">Major facilitator superfamily (MFS) profile domain-containing protein</fullName>
    </recommendedName>
</protein>
<sequence>MPPSNASNITFGITDKKNNSNNKVGTSTATMDKDQALEDMMGKLGDFGKYQAFQFFLHILAALTAGLHMLSLVTVAAVPDHRCWVNGVDTNESIAHWNSTEILEAIPLTGAGVLHNCLLYSEDNETVACSKWVYDSTYRTSSRGIEWNLVCDQRWKGALAQSIYMLGVFTGAVYLGSLSDKLGRKTVFCWSAVLQLIFGVVVAFIPEYWSFLVVTFFYALFGSAGAYIPAFVLTMEIVGPSKRTICGVAFQCAFALGIMLVATWGAIIDDRVLLQVVYGIHSIILIPHIWIMDESPRWLWAKGKPREAVDIVQKALKLNNSDIVLDRAELISKGKIEVEKDSEESGAGTLDLFKTPVLRTRTINLCLAWFANSLVYYGLTLSTGKLEGNPYVITAIFGLVEFPSYAFVIYFLDIWGRRGLMSSMMLLGGTACVIAAFLPTGSTFSTVVVIIGKLFIAGSFAIIYNYSAELFPTVVRNSAIGLGSMFARLSAGLTPLITLLDSFNPKIPAATFGLVALLSGFLCLFLPETMNQPMPQTLADGENFGIGDTCFGSCFGKNLNKTYASDDKVAEAMVPLEDMSKKA</sequence>
<keyword evidence="2 6" id="KW-0812">Transmembrane</keyword>
<organism evidence="8 9">
    <name type="scientific">Leptidea sinapis</name>
    <dbReference type="NCBI Taxonomy" id="189913"/>
    <lineage>
        <taxon>Eukaryota</taxon>
        <taxon>Metazoa</taxon>
        <taxon>Ecdysozoa</taxon>
        <taxon>Arthropoda</taxon>
        <taxon>Hexapoda</taxon>
        <taxon>Insecta</taxon>
        <taxon>Pterygota</taxon>
        <taxon>Neoptera</taxon>
        <taxon>Endopterygota</taxon>
        <taxon>Lepidoptera</taxon>
        <taxon>Glossata</taxon>
        <taxon>Ditrysia</taxon>
        <taxon>Papilionoidea</taxon>
        <taxon>Pieridae</taxon>
        <taxon>Dismorphiinae</taxon>
        <taxon>Leptidea</taxon>
    </lineage>
</organism>
<feature type="transmembrane region" description="Helical" evidence="6">
    <location>
        <begin position="391"/>
        <end position="412"/>
    </location>
</feature>
<dbReference type="Pfam" id="PF00083">
    <property type="entry name" value="Sugar_tr"/>
    <property type="match status" value="1"/>
</dbReference>
<evidence type="ECO:0000256" key="5">
    <source>
        <dbReference type="SAM" id="MobiDB-lite"/>
    </source>
</evidence>
<dbReference type="AlphaFoldDB" id="A0A5E4QS24"/>
<feature type="transmembrane region" description="Helical" evidence="6">
    <location>
        <begin position="55"/>
        <end position="78"/>
    </location>
</feature>
<dbReference type="Gene3D" id="1.20.1250.20">
    <property type="entry name" value="MFS general substrate transporter like domains"/>
    <property type="match status" value="1"/>
</dbReference>
<evidence type="ECO:0000256" key="1">
    <source>
        <dbReference type="ARBA" id="ARBA00004141"/>
    </source>
</evidence>
<dbReference type="SUPFAM" id="SSF103473">
    <property type="entry name" value="MFS general substrate transporter"/>
    <property type="match status" value="1"/>
</dbReference>
<feature type="transmembrane region" description="Helical" evidence="6">
    <location>
        <begin position="506"/>
        <end position="526"/>
    </location>
</feature>
<dbReference type="CDD" id="cd17317">
    <property type="entry name" value="MFS_SLC22"/>
    <property type="match status" value="1"/>
</dbReference>
<feature type="transmembrane region" description="Helical" evidence="6">
    <location>
        <begin position="273"/>
        <end position="292"/>
    </location>
</feature>
<gene>
    <name evidence="8" type="ORF">LSINAPIS_LOCUS11113</name>
</gene>
<evidence type="ECO:0000256" key="4">
    <source>
        <dbReference type="ARBA" id="ARBA00023136"/>
    </source>
</evidence>
<evidence type="ECO:0000313" key="9">
    <source>
        <dbReference type="Proteomes" id="UP000324832"/>
    </source>
</evidence>
<comment type="subcellular location">
    <subcellularLocation>
        <location evidence="1">Membrane</location>
        <topology evidence="1">Multi-pass membrane protein</topology>
    </subcellularLocation>
</comment>
<dbReference type="Proteomes" id="UP000324832">
    <property type="component" value="Unassembled WGS sequence"/>
</dbReference>
<dbReference type="GO" id="GO:0022857">
    <property type="term" value="F:transmembrane transporter activity"/>
    <property type="evidence" value="ECO:0007669"/>
    <property type="project" value="InterPro"/>
</dbReference>
<evidence type="ECO:0000256" key="2">
    <source>
        <dbReference type="ARBA" id="ARBA00022692"/>
    </source>
</evidence>
<feature type="transmembrane region" description="Helical" evidence="6">
    <location>
        <begin position="362"/>
        <end position="379"/>
    </location>
</feature>
<dbReference type="PANTHER" id="PTHR24064">
    <property type="entry name" value="SOLUTE CARRIER FAMILY 22 MEMBER"/>
    <property type="match status" value="1"/>
</dbReference>
<feature type="transmembrane region" description="Helical" evidence="6">
    <location>
        <begin position="187"/>
        <end position="205"/>
    </location>
</feature>
<evidence type="ECO:0000256" key="3">
    <source>
        <dbReference type="ARBA" id="ARBA00022989"/>
    </source>
</evidence>
<evidence type="ECO:0000313" key="8">
    <source>
        <dbReference type="EMBL" id="VVD00485.1"/>
    </source>
</evidence>
<feature type="compositionally biased region" description="Polar residues" evidence="5">
    <location>
        <begin position="1"/>
        <end position="11"/>
    </location>
</feature>
<reference evidence="8 9" key="1">
    <citation type="submission" date="2017-07" db="EMBL/GenBank/DDBJ databases">
        <authorList>
            <person name="Talla V."/>
            <person name="Backstrom N."/>
        </authorList>
    </citation>
    <scope>NUCLEOTIDE SEQUENCE [LARGE SCALE GENOMIC DNA]</scope>
</reference>
<dbReference type="EMBL" id="FZQP02004778">
    <property type="protein sequence ID" value="VVD00485.1"/>
    <property type="molecule type" value="Genomic_DNA"/>
</dbReference>
<keyword evidence="3 6" id="KW-1133">Transmembrane helix</keyword>
<dbReference type="PROSITE" id="PS00216">
    <property type="entry name" value="SUGAR_TRANSPORT_1"/>
    <property type="match status" value="1"/>
</dbReference>
<dbReference type="PROSITE" id="PS50850">
    <property type="entry name" value="MFS"/>
    <property type="match status" value="1"/>
</dbReference>
<feature type="transmembrane region" description="Helical" evidence="6">
    <location>
        <begin position="444"/>
        <end position="467"/>
    </location>
</feature>
<feature type="transmembrane region" description="Helical" evidence="6">
    <location>
        <begin position="479"/>
        <end position="500"/>
    </location>
</feature>
<accession>A0A5E4QS24</accession>
<evidence type="ECO:0000256" key="6">
    <source>
        <dbReference type="SAM" id="Phobius"/>
    </source>
</evidence>
<dbReference type="InterPro" id="IPR005828">
    <property type="entry name" value="MFS_sugar_transport-like"/>
</dbReference>
<feature type="transmembrane region" description="Helical" evidence="6">
    <location>
        <begin position="419"/>
        <end position="438"/>
    </location>
</feature>
<feature type="transmembrane region" description="Helical" evidence="6">
    <location>
        <begin position="245"/>
        <end position="267"/>
    </location>
</feature>
<feature type="transmembrane region" description="Helical" evidence="6">
    <location>
        <begin position="158"/>
        <end position="175"/>
    </location>
</feature>
<dbReference type="InterPro" id="IPR036259">
    <property type="entry name" value="MFS_trans_sf"/>
</dbReference>
<feature type="transmembrane region" description="Helical" evidence="6">
    <location>
        <begin position="211"/>
        <end position="233"/>
    </location>
</feature>
<keyword evidence="4 6" id="KW-0472">Membrane</keyword>
<dbReference type="InterPro" id="IPR005829">
    <property type="entry name" value="Sugar_transporter_CS"/>
</dbReference>
<name>A0A5E4QS24_9NEOP</name>
<keyword evidence="9" id="KW-1185">Reference proteome</keyword>
<feature type="region of interest" description="Disordered" evidence="5">
    <location>
        <begin position="1"/>
        <end position="27"/>
    </location>
</feature>
<proteinExistence type="predicted"/>
<dbReference type="GO" id="GO:0016020">
    <property type="term" value="C:membrane"/>
    <property type="evidence" value="ECO:0007669"/>
    <property type="project" value="UniProtKB-SubCell"/>
</dbReference>
<feature type="domain" description="Major facilitator superfamily (MFS) profile" evidence="7">
    <location>
        <begin position="109"/>
        <end position="531"/>
    </location>
</feature>
<evidence type="ECO:0000259" key="7">
    <source>
        <dbReference type="PROSITE" id="PS50850"/>
    </source>
</evidence>
<dbReference type="InterPro" id="IPR020846">
    <property type="entry name" value="MFS_dom"/>
</dbReference>